<accession>A0AAD5PHQ2</accession>
<organism evidence="2 3">
    <name type="scientific">Phascolomyces articulosus</name>
    <dbReference type="NCBI Taxonomy" id="60185"/>
    <lineage>
        <taxon>Eukaryota</taxon>
        <taxon>Fungi</taxon>
        <taxon>Fungi incertae sedis</taxon>
        <taxon>Mucoromycota</taxon>
        <taxon>Mucoromycotina</taxon>
        <taxon>Mucoromycetes</taxon>
        <taxon>Mucorales</taxon>
        <taxon>Lichtheimiaceae</taxon>
        <taxon>Phascolomyces</taxon>
    </lineage>
</organism>
<reference evidence="2" key="1">
    <citation type="journal article" date="2022" name="IScience">
        <title>Evolution of zygomycete secretomes and the origins of terrestrial fungal ecologies.</title>
        <authorList>
            <person name="Chang Y."/>
            <person name="Wang Y."/>
            <person name="Mondo S."/>
            <person name="Ahrendt S."/>
            <person name="Andreopoulos W."/>
            <person name="Barry K."/>
            <person name="Beard J."/>
            <person name="Benny G.L."/>
            <person name="Blankenship S."/>
            <person name="Bonito G."/>
            <person name="Cuomo C."/>
            <person name="Desiro A."/>
            <person name="Gervers K.A."/>
            <person name="Hundley H."/>
            <person name="Kuo A."/>
            <person name="LaButti K."/>
            <person name="Lang B.F."/>
            <person name="Lipzen A."/>
            <person name="O'Donnell K."/>
            <person name="Pangilinan J."/>
            <person name="Reynolds N."/>
            <person name="Sandor L."/>
            <person name="Smith M.E."/>
            <person name="Tsang A."/>
            <person name="Grigoriev I.V."/>
            <person name="Stajich J.E."/>
            <person name="Spatafora J.W."/>
        </authorList>
    </citation>
    <scope>NUCLEOTIDE SEQUENCE</scope>
    <source>
        <strain evidence="2">RSA 2281</strain>
    </source>
</reference>
<proteinExistence type="predicted"/>
<feature type="compositionally biased region" description="Basic and acidic residues" evidence="1">
    <location>
        <begin position="186"/>
        <end position="206"/>
    </location>
</feature>
<evidence type="ECO:0000256" key="1">
    <source>
        <dbReference type="SAM" id="MobiDB-lite"/>
    </source>
</evidence>
<dbReference type="PANTHER" id="PTHR16537:SF1">
    <property type="entry name" value="PROTEIN ZNRD2"/>
    <property type="match status" value="1"/>
</dbReference>
<dbReference type="AlphaFoldDB" id="A0AAD5PHQ2"/>
<dbReference type="InterPro" id="IPR009563">
    <property type="entry name" value="SSSCA1"/>
</dbReference>
<dbReference type="Proteomes" id="UP001209540">
    <property type="component" value="Unassembled WGS sequence"/>
</dbReference>
<dbReference type="PANTHER" id="PTHR16537">
    <property type="entry name" value="SJOEGREN SYNDROME/SCLERODERMA AUTOANTIGEN 1"/>
    <property type="match status" value="1"/>
</dbReference>
<name>A0AAD5PHQ2_9FUNG</name>
<gene>
    <name evidence="2" type="ORF">BDA99DRAFT_502890</name>
</gene>
<dbReference type="EMBL" id="JAIXMP010000008">
    <property type="protein sequence ID" value="KAI9268879.1"/>
    <property type="molecule type" value="Genomic_DNA"/>
</dbReference>
<feature type="compositionally biased region" description="Acidic residues" evidence="1">
    <location>
        <begin position="207"/>
        <end position="217"/>
    </location>
</feature>
<dbReference type="InterPro" id="IPR051888">
    <property type="entry name" value="UPF0148_domain"/>
</dbReference>
<protein>
    <submittedName>
        <fullName evidence="2">Uncharacterized protein</fullName>
    </submittedName>
</protein>
<keyword evidence="3" id="KW-1185">Reference proteome</keyword>
<comment type="caution">
    <text evidence="2">The sequence shown here is derived from an EMBL/GenBank/DDBJ whole genome shotgun (WGS) entry which is preliminary data.</text>
</comment>
<sequence length="318" mass="35581">MLQNPAVNQGNNESNNDNDAMSLLSTFMLQGWVMTDQACKVPGCPVPIMRSKDGSIRFCVKHDTLPTTSANGSATKITNNNITTASPVVPQTTTTASPATTVVGATSGPTQSTSTEDDEYAERERQREQSSKASQLIGQRLLQRWTLLNETCPNPSCYAIPLMRDPSKRMVCVICDRTYNEDLEQESQRLDNTKETEDEPTEYKDEPTDDDRPETDIESCVAPLPSSSTNERRHQQQRQKHEEKEAVLFSEMNDNYTSPIASKMRSLLRRVERTSDPIELKHLFEAIEAGANAMKACSKASETIQKIVFNNNHIKLDF</sequence>
<feature type="compositionally biased region" description="Basic and acidic residues" evidence="1">
    <location>
        <begin position="230"/>
        <end position="240"/>
    </location>
</feature>
<feature type="compositionally biased region" description="Low complexity" evidence="1">
    <location>
        <begin position="85"/>
        <end position="107"/>
    </location>
</feature>
<feature type="region of interest" description="Disordered" evidence="1">
    <location>
        <begin position="85"/>
        <end position="135"/>
    </location>
</feature>
<reference evidence="2" key="2">
    <citation type="submission" date="2023-02" db="EMBL/GenBank/DDBJ databases">
        <authorList>
            <consortium name="DOE Joint Genome Institute"/>
            <person name="Mondo S.J."/>
            <person name="Chang Y."/>
            <person name="Wang Y."/>
            <person name="Ahrendt S."/>
            <person name="Andreopoulos W."/>
            <person name="Barry K."/>
            <person name="Beard J."/>
            <person name="Benny G.L."/>
            <person name="Blankenship S."/>
            <person name="Bonito G."/>
            <person name="Cuomo C."/>
            <person name="Desiro A."/>
            <person name="Gervers K.A."/>
            <person name="Hundley H."/>
            <person name="Kuo A."/>
            <person name="LaButti K."/>
            <person name="Lang B.F."/>
            <person name="Lipzen A."/>
            <person name="O'Donnell K."/>
            <person name="Pangilinan J."/>
            <person name="Reynolds N."/>
            <person name="Sandor L."/>
            <person name="Smith M.W."/>
            <person name="Tsang A."/>
            <person name="Grigoriev I.V."/>
            <person name="Stajich J.E."/>
            <person name="Spatafora J.W."/>
        </authorList>
    </citation>
    <scope>NUCLEOTIDE SEQUENCE</scope>
    <source>
        <strain evidence="2">RSA 2281</strain>
    </source>
</reference>
<evidence type="ECO:0000313" key="3">
    <source>
        <dbReference type="Proteomes" id="UP001209540"/>
    </source>
</evidence>
<evidence type="ECO:0000313" key="2">
    <source>
        <dbReference type="EMBL" id="KAI9268879.1"/>
    </source>
</evidence>
<feature type="region of interest" description="Disordered" evidence="1">
    <location>
        <begin position="186"/>
        <end position="240"/>
    </location>
</feature>
<dbReference type="Pfam" id="PF06677">
    <property type="entry name" value="Auto_anti-p27"/>
    <property type="match status" value="2"/>
</dbReference>